<dbReference type="InterPro" id="IPR013426">
    <property type="entry name" value="EpsH-like"/>
</dbReference>
<proteinExistence type="predicted"/>
<dbReference type="EMBL" id="CP081294">
    <property type="protein sequence ID" value="QZD95093.1"/>
    <property type="molecule type" value="Genomic_DNA"/>
</dbReference>
<evidence type="ECO:0000256" key="5">
    <source>
        <dbReference type="ARBA" id="ARBA00022801"/>
    </source>
</evidence>
<dbReference type="InterPro" id="IPR026392">
    <property type="entry name" value="Exo/Archaeosortase_dom"/>
</dbReference>
<gene>
    <name evidence="9" type="primary">xrtV</name>
    <name evidence="9" type="ORF">K3136_13650</name>
</gene>
<evidence type="ECO:0000313" key="10">
    <source>
        <dbReference type="Proteomes" id="UP000824321"/>
    </source>
</evidence>
<dbReference type="NCBIfam" id="TIGR02602">
    <property type="entry name" value="8TM_EpsH"/>
    <property type="match status" value="1"/>
</dbReference>
<keyword evidence="5" id="KW-0378">Hydrolase</keyword>
<evidence type="ECO:0000256" key="8">
    <source>
        <dbReference type="SAM" id="Phobius"/>
    </source>
</evidence>
<evidence type="ECO:0000256" key="6">
    <source>
        <dbReference type="ARBA" id="ARBA00022989"/>
    </source>
</evidence>
<keyword evidence="6 8" id="KW-1133">Transmembrane helix</keyword>
<feature type="transmembrane region" description="Helical" evidence="8">
    <location>
        <begin position="139"/>
        <end position="156"/>
    </location>
</feature>
<dbReference type="RefSeq" id="WP_221430835.1">
    <property type="nucleotide sequence ID" value="NZ_CP081294.1"/>
</dbReference>
<feature type="transmembrane region" description="Helical" evidence="8">
    <location>
        <begin position="271"/>
        <end position="291"/>
    </location>
</feature>
<comment type="subcellular location">
    <subcellularLocation>
        <location evidence="1">Cell membrane</location>
        <topology evidence="1">Multi-pass membrane protein</topology>
    </subcellularLocation>
</comment>
<feature type="transmembrane region" description="Helical" evidence="8">
    <location>
        <begin position="229"/>
        <end position="259"/>
    </location>
</feature>
<feature type="transmembrane region" description="Helical" evidence="8">
    <location>
        <begin position="89"/>
        <end position="105"/>
    </location>
</feature>
<evidence type="ECO:0000256" key="1">
    <source>
        <dbReference type="ARBA" id="ARBA00004651"/>
    </source>
</evidence>
<keyword evidence="10" id="KW-1185">Reference proteome</keyword>
<dbReference type="InterPro" id="IPR019127">
    <property type="entry name" value="Exosortase"/>
</dbReference>
<feature type="transmembrane region" description="Helical" evidence="8">
    <location>
        <begin position="28"/>
        <end position="46"/>
    </location>
</feature>
<keyword evidence="3" id="KW-0645">Protease</keyword>
<evidence type="ECO:0000256" key="2">
    <source>
        <dbReference type="ARBA" id="ARBA00022475"/>
    </source>
</evidence>
<feature type="transmembrane region" description="Helical" evidence="8">
    <location>
        <begin position="111"/>
        <end position="132"/>
    </location>
</feature>
<dbReference type="Proteomes" id="UP000824321">
    <property type="component" value="Chromosome"/>
</dbReference>
<dbReference type="NCBIfam" id="NF035943">
    <property type="entry name" value="exosort_XrtV"/>
    <property type="match status" value="1"/>
</dbReference>
<evidence type="ECO:0000256" key="3">
    <source>
        <dbReference type="ARBA" id="ARBA00022670"/>
    </source>
</evidence>
<keyword evidence="4 8" id="KW-0812">Transmembrane</keyword>
<evidence type="ECO:0000256" key="4">
    <source>
        <dbReference type="ARBA" id="ARBA00022692"/>
    </source>
</evidence>
<feature type="transmembrane region" description="Helical" evidence="8">
    <location>
        <begin position="204"/>
        <end position="222"/>
    </location>
</feature>
<dbReference type="Pfam" id="PF09721">
    <property type="entry name" value="Exosortase_EpsH"/>
    <property type="match status" value="1"/>
</dbReference>
<evidence type="ECO:0000313" key="9">
    <source>
        <dbReference type="EMBL" id="QZD95093.1"/>
    </source>
</evidence>
<feature type="transmembrane region" description="Helical" evidence="8">
    <location>
        <begin position="52"/>
        <end position="69"/>
    </location>
</feature>
<evidence type="ECO:0000256" key="7">
    <source>
        <dbReference type="ARBA" id="ARBA00023136"/>
    </source>
</evidence>
<name>A0ABX9A1H2_9SPHN</name>
<reference evidence="9 10" key="1">
    <citation type="submission" date="2021-08" db="EMBL/GenBank/DDBJ databases">
        <title>Comparative Genomics Analysis of the Genus Qipengyuania Reveals Extensive Genetic Diversity and Metabolic Versatility, Including the Description of Fifteen Novel Species.</title>
        <authorList>
            <person name="Liu Y."/>
        </authorList>
    </citation>
    <scope>NUCLEOTIDE SEQUENCE [LARGE SCALE GENOMIC DNA]</scope>
    <source>
        <strain evidence="9 10">1NDH1</strain>
    </source>
</reference>
<keyword evidence="2" id="KW-1003">Cell membrane</keyword>
<sequence length="302" mass="33284">MTTDVAADSILDDNRFQKETLGALRKSWLLALVCAAFAAPTIVRLAQQSWTLEIGAHGPIVLLTGLWLLSRCDWTSSHEGPTGRMVDHILGSLGIIISLAVYVFGRAYDFLALEAAGVFGAILGLLMVVLGYRVLIRNAFPLLYMAFLVPPPGWVIDYVTGPLQHLISYAATEILRFFDYPVMRSGVAIEVAQYRMLVEEACSGMNSILGLIAVTLFYIYILHRATWRYALVLGMLILPIAIFVNFIRVMVLILVTYHFGDAIAQGVFHNTAGMVLFALALLITFMVDAALRRVWVGGKNAD</sequence>
<protein>
    <submittedName>
        <fullName evidence="9">Exosortase V</fullName>
    </submittedName>
</protein>
<dbReference type="NCBIfam" id="TIGR04178">
    <property type="entry name" value="exo_archaeo"/>
    <property type="match status" value="1"/>
</dbReference>
<keyword evidence="7 8" id="KW-0472">Membrane</keyword>
<accession>A0ABX9A1H2</accession>
<organism evidence="9 10">
    <name type="scientific">Qipengyuania gelatinilytica</name>
    <dbReference type="NCBI Taxonomy" id="2867231"/>
    <lineage>
        <taxon>Bacteria</taxon>
        <taxon>Pseudomonadati</taxon>
        <taxon>Pseudomonadota</taxon>
        <taxon>Alphaproteobacteria</taxon>
        <taxon>Sphingomonadales</taxon>
        <taxon>Erythrobacteraceae</taxon>
        <taxon>Qipengyuania</taxon>
    </lineage>
</organism>